<evidence type="ECO:0000313" key="2">
    <source>
        <dbReference type="EMBL" id="KAG9253818.1"/>
    </source>
</evidence>
<reference evidence="2" key="1">
    <citation type="journal article" date="2021" name="IMA Fungus">
        <title>Genomic characterization of three marine fungi, including Emericellopsis atlantica sp. nov. with signatures of a generalist lifestyle and marine biomass degradation.</title>
        <authorList>
            <person name="Hagestad O.C."/>
            <person name="Hou L."/>
            <person name="Andersen J.H."/>
            <person name="Hansen E.H."/>
            <person name="Altermark B."/>
            <person name="Li C."/>
            <person name="Kuhnert E."/>
            <person name="Cox R.J."/>
            <person name="Crous P.W."/>
            <person name="Spatafora J.W."/>
            <person name="Lail K."/>
            <person name="Amirebrahimi M."/>
            <person name="Lipzen A."/>
            <person name="Pangilinan J."/>
            <person name="Andreopoulos W."/>
            <person name="Hayes R.D."/>
            <person name="Ng V."/>
            <person name="Grigoriev I.V."/>
            <person name="Jackson S.A."/>
            <person name="Sutton T.D.S."/>
            <person name="Dobson A.D.W."/>
            <person name="Rama T."/>
        </authorList>
    </citation>
    <scope>NUCLEOTIDE SEQUENCE</scope>
    <source>
        <strain evidence="2">TS7</strain>
    </source>
</reference>
<feature type="region of interest" description="Disordered" evidence="1">
    <location>
        <begin position="225"/>
        <end position="262"/>
    </location>
</feature>
<protein>
    <submittedName>
        <fullName evidence="2">Uncharacterized protein</fullName>
    </submittedName>
</protein>
<organism evidence="2 3">
    <name type="scientific">Emericellopsis atlantica</name>
    <dbReference type="NCBI Taxonomy" id="2614577"/>
    <lineage>
        <taxon>Eukaryota</taxon>
        <taxon>Fungi</taxon>
        <taxon>Dikarya</taxon>
        <taxon>Ascomycota</taxon>
        <taxon>Pezizomycotina</taxon>
        <taxon>Sordariomycetes</taxon>
        <taxon>Hypocreomycetidae</taxon>
        <taxon>Hypocreales</taxon>
        <taxon>Bionectriaceae</taxon>
        <taxon>Emericellopsis</taxon>
    </lineage>
</organism>
<sequence>MTPDDVLHSSETLENDIRSFINKVPSSNLELQTAMSNVSRIISTVPRLQEHPEHDASGLRYEQLLPGVEATTQRISKILKDHHFCQNGDCDQITSTSPRLEEAHEHDATGLRDKLLARARSTKHHVRKMKMERYRWSSTESEAVFDANKMLGAYCLALDLAQYALDFTSDANRGPSQRERVVRSLKDAVEYLKYCMAQKGCGSFDTGAFMDFFSSVTEVTGVEPVYPDSIKSPRGTSSSPRYHPPAYRQEPTACGKKSPLSS</sequence>
<dbReference type="EMBL" id="MU251256">
    <property type="protein sequence ID" value="KAG9253818.1"/>
    <property type="molecule type" value="Genomic_DNA"/>
</dbReference>
<evidence type="ECO:0000313" key="3">
    <source>
        <dbReference type="Proteomes" id="UP000887229"/>
    </source>
</evidence>
<evidence type="ECO:0000256" key="1">
    <source>
        <dbReference type="SAM" id="MobiDB-lite"/>
    </source>
</evidence>
<keyword evidence="3" id="KW-1185">Reference proteome</keyword>
<dbReference type="RefSeq" id="XP_046117742.1">
    <property type="nucleotide sequence ID" value="XM_046265074.1"/>
</dbReference>
<dbReference type="GeneID" id="70295977"/>
<dbReference type="Proteomes" id="UP000887229">
    <property type="component" value="Unassembled WGS sequence"/>
</dbReference>
<comment type="caution">
    <text evidence="2">The sequence shown here is derived from an EMBL/GenBank/DDBJ whole genome shotgun (WGS) entry which is preliminary data.</text>
</comment>
<dbReference type="AlphaFoldDB" id="A0A9P7ZLQ2"/>
<name>A0A9P7ZLQ2_9HYPO</name>
<proteinExistence type="predicted"/>
<accession>A0A9P7ZLQ2</accession>
<gene>
    <name evidence="2" type="ORF">F5Z01DRAFT_674700</name>
</gene>